<gene>
    <name evidence="3" type="ORF">H9862_08165</name>
</gene>
<sequence>MKTRALLHLAALLTLPLPAHGIANPASSSPSSASSSAAAASPAATDAAKPGEDRPAAELLALMPADASVVCSRRTADFTLVFALRGDPSGISRDVRIAAQLMSPRVGEETFRQLAQAFSSEARSERMPELFLSLAYSKDESFAVNRTCRRVISTLSLIPGSRNISQGDWNGLSVDLVSVFSEFEPRFNELAGQQLGSRRIAILYRLDGQRLDIRCGEDVDKLMTCDPIDASDPAHADLLLEPSGGEAPSEADASENTTLWCNSEGLKALRSLAEITPTLPGLAPALSLIDEKSPVSFCAEESSCGYRIRAKAALKGLHFSPGTFSGAAQADADGALAYAASTPVSITNPLLLAACGELPSLLEKGAAALISEQDGRLSFSLRFDATSPAARDAARRLFLSPDGAGLPLSEAADAARIVLKSPEAPELETSAEPACGLSVRLRADRLAAAVERNESSLQILQPRLIIDYLALRGANGLCELKLSEQNGQADISLNVRKEKAASASGTPVWDGRQGELPPVKAKPVFISCPMEERGESSSPNNLRLQFVVDLPRNCDEAFISDEYADGRGIKISDGTGIKPIKRVFSDTRDENSRTEILVESPSVPTGRQLKIEGRLPLTLCFGEQSFEPQSCLKSFRLDGVTFRVSFKDDELGVRISKRNAVRVKDIRLLTPDGEQSSRWTMSDEHGQTYYFSATPPLDDYALRVTMYAAICTLPVEFDTRLRLPVLIEEPSDTPTPAPTQAPAASGEAAPAADTAD</sequence>
<reference evidence="3" key="1">
    <citation type="journal article" date="2021" name="PeerJ">
        <title>Extensive microbial diversity within the chicken gut microbiome revealed by metagenomics and culture.</title>
        <authorList>
            <person name="Gilroy R."/>
            <person name="Ravi A."/>
            <person name="Getino M."/>
            <person name="Pursley I."/>
            <person name="Horton D.L."/>
            <person name="Alikhan N.F."/>
            <person name="Baker D."/>
            <person name="Gharbi K."/>
            <person name="Hall N."/>
            <person name="Watson M."/>
            <person name="Adriaenssens E.M."/>
            <person name="Foster-Nyarko E."/>
            <person name="Jarju S."/>
            <person name="Secka A."/>
            <person name="Antonio M."/>
            <person name="Oren A."/>
            <person name="Chaudhuri R.R."/>
            <person name="La Ragione R."/>
            <person name="Hildebrand F."/>
            <person name="Pallen M.J."/>
        </authorList>
    </citation>
    <scope>NUCLEOTIDE SEQUENCE</scope>
    <source>
        <strain evidence="3">14975</strain>
    </source>
</reference>
<feature type="compositionally biased region" description="Low complexity" evidence="1">
    <location>
        <begin position="740"/>
        <end position="756"/>
    </location>
</feature>
<proteinExistence type="predicted"/>
<comment type="caution">
    <text evidence="3">The sequence shown here is derived from an EMBL/GenBank/DDBJ whole genome shotgun (WGS) entry which is preliminary data.</text>
</comment>
<organism evidence="3 4">
    <name type="scientific">Candidatus Akkermansia intestinigallinarum</name>
    <dbReference type="NCBI Taxonomy" id="2838431"/>
    <lineage>
        <taxon>Bacteria</taxon>
        <taxon>Pseudomonadati</taxon>
        <taxon>Verrucomicrobiota</taxon>
        <taxon>Verrucomicrobiia</taxon>
        <taxon>Verrucomicrobiales</taxon>
        <taxon>Akkermansiaceae</taxon>
        <taxon>Akkermansia</taxon>
    </lineage>
</organism>
<feature type="region of interest" description="Disordered" evidence="1">
    <location>
        <begin position="24"/>
        <end position="52"/>
    </location>
</feature>
<evidence type="ECO:0000256" key="2">
    <source>
        <dbReference type="SAM" id="SignalP"/>
    </source>
</evidence>
<feature type="compositionally biased region" description="Low complexity" evidence="1">
    <location>
        <begin position="24"/>
        <end position="44"/>
    </location>
</feature>
<feature type="signal peptide" evidence="2">
    <location>
        <begin position="1"/>
        <end position="21"/>
    </location>
</feature>
<dbReference type="EMBL" id="DXFQ01000153">
    <property type="protein sequence ID" value="HIX20556.1"/>
    <property type="molecule type" value="Genomic_DNA"/>
</dbReference>
<evidence type="ECO:0000313" key="3">
    <source>
        <dbReference type="EMBL" id="HIX20556.1"/>
    </source>
</evidence>
<dbReference type="Proteomes" id="UP000823964">
    <property type="component" value="Unassembled WGS sequence"/>
</dbReference>
<feature type="region of interest" description="Disordered" evidence="1">
    <location>
        <begin position="729"/>
        <end position="756"/>
    </location>
</feature>
<protein>
    <submittedName>
        <fullName evidence="3">Uncharacterized protein</fullName>
    </submittedName>
</protein>
<name>A0A9D2AIK1_9BACT</name>
<feature type="chain" id="PRO_5039148470" evidence="2">
    <location>
        <begin position="22"/>
        <end position="756"/>
    </location>
</feature>
<accession>A0A9D2AIK1</accession>
<evidence type="ECO:0000313" key="4">
    <source>
        <dbReference type="Proteomes" id="UP000823964"/>
    </source>
</evidence>
<reference evidence="3" key="2">
    <citation type="submission" date="2021-04" db="EMBL/GenBank/DDBJ databases">
        <authorList>
            <person name="Gilroy R."/>
        </authorList>
    </citation>
    <scope>NUCLEOTIDE SEQUENCE</scope>
    <source>
        <strain evidence="3">14975</strain>
    </source>
</reference>
<keyword evidence="2" id="KW-0732">Signal</keyword>
<dbReference type="AlphaFoldDB" id="A0A9D2AIK1"/>
<evidence type="ECO:0000256" key="1">
    <source>
        <dbReference type="SAM" id="MobiDB-lite"/>
    </source>
</evidence>